<dbReference type="HOGENOM" id="CLU_2021489_0_0_2"/>
<sequence length="122" mass="14187">MRIVKSTQSKVCVDGSLMKEFVLDEPLTPDFLSFLEVFGTVKKYVHLKRPYFSFEQEYFISIRGFVGESCVEVRYKKGFFDLTSDYFHLLLFYYGEGNAGIPKMQGIEGSIREKMKVRLPRG</sequence>
<dbReference type="AlphaFoldDB" id="A7I6N1"/>
<dbReference type="OrthoDB" id="115095at2157"/>
<evidence type="ECO:0000313" key="2">
    <source>
        <dbReference type="Proteomes" id="UP000002408"/>
    </source>
</evidence>
<proteinExistence type="predicted"/>
<dbReference type="RefSeq" id="WP_012106416.1">
    <property type="nucleotide sequence ID" value="NC_009712.1"/>
</dbReference>
<dbReference type="GeneID" id="5410755"/>
<dbReference type="eggNOG" id="arCOG09470">
    <property type="taxonomic scope" value="Archaea"/>
</dbReference>
<name>A7I6N1_METB6</name>
<accession>A7I6N1</accession>
<organism evidence="1 2">
    <name type="scientific">Methanoregula boonei (strain DSM 21154 / JCM 14090 / 6A8)</name>
    <dbReference type="NCBI Taxonomy" id="456442"/>
    <lineage>
        <taxon>Archaea</taxon>
        <taxon>Methanobacteriati</taxon>
        <taxon>Methanobacteriota</taxon>
        <taxon>Stenosarchaea group</taxon>
        <taxon>Methanomicrobia</taxon>
        <taxon>Methanomicrobiales</taxon>
        <taxon>Methanoregulaceae</taxon>
        <taxon>Methanoregula</taxon>
    </lineage>
</organism>
<gene>
    <name evidence="1" type="ordered locus">Mboo_0874</name>
</gene>
<protein>
    <submittedName>
        <fullName evidence="1">Uncharacterized protein</fullName>
    </submittedName>
</protein>
<evidence type="ECO:0000313" key="1">
    <source>
        <dbReference type="EMBL" id="ABS55392.1"/>
    </source>
</evidence>
<dbReference type="Proteomes" id="UP000002408">
    <property type="component" value="Chromosome"/>
</dbReference>
<keyword evidence="2" id="KW-1185">Reference proteome</keyword>
<dbReference type="KEGG" id="mbn:Mboo_0874"/>
<dbReference type="EMBL" id="CP000780">
    <property type="protein sequence ID" value="ABS55392.1"/>
    <property type="molecule type" value="Genomic_DNA"/>
</dbReference>
<reference evidence="2" key="1">
    <citation type="journal article" date="2015" name="Microbiology">
        <title>Genome of Methanoregula boonei 6A8 reveals adaptations to oligotrophic peatland environments.</title>
        <authorList>
            <person name="Braeuer S."/>
            <person name="Cadillo-Quiroz H."/>
            <person name="Kyrpides N."/>
            <person name="Woyke T."/>
            <person name="Goodwin L."/>
            <person name="Detter C."/>
            <person name="Podell S."/>
            <person name="Yavitt J.B."/>
            <person name="Zinder S.H."/>
        </authorList>
    </citation>
    <scope>NUCLEOTIDE SEQUENCE [LARGE SCALE GENOMIC DNA]</scope>
    <source>
        <strain evidence="2">DSM 21154 / JCM 14090 / 6A8</strain>
    </source>
</reference>